<evidence type="ECO:0000313" key="3">
    <source>
        <dbReference type="Proteomes" id="UP001595279"/>
    </source>
</evidence>
<name>A0ABV7CRB7_9BACI</name>
<accession>A0ABV7CRB7</accession>
<keyword evidence="1" id="KW-0812">Transmembrane</keyword>
<reference evidence="3" key="1">
    <citation type="journal article" date="2019" name="Int. J. Syst. Evol. Microbiol.">
        <title>The Global Catalogue of Microorganisms (GCM) 10K type strain sequencing project: providing services to taxonomists for standard genome sequencing and annotation.</title>
        <authorList>
            <consortium name="The Broad Institute Genomics Platform"/>
            <consortium name="The Broad Institute Genome Sequencing Center for Infectious Disease"/>
            <person name="Wu L."/>
            <person name="Ma J."/>
        </authorList>
    </citation>
    <scope>NUCLEOTIDE SEQUENCE [LARGE SCALE GENOMIC DNA]</scope>
    <source>
        <strain evidence="3">KCTC 13128</strain>
    </source>
</reference>
<evidence type="ECO:0000313" key="2">
    <source>
        <dbReference type="EMBL" id="MFC3038915.1"/>
    </source>
</evidence>
<feature type="transmembrane region" description="Helical" evidence="1">
    <location>
        <begin position="134"/>
        <end position="155"/>
    </location>
</feature>
<dbReference type="PANTHER" id="PTHR40042">
    <property type="entry name" value="HYPOTHETICAL MEMBRANE SPANNING PROTEIN"/>
    <property type="match status" value="1"/>
</dbReference>
<dbReference type="Pfam" id="PF07187">
    <property type="entry name" value="DUF1405"/>
    <property type="match status" value="1"/>
</dbReference>
<dbReference type="RefSeq" id="WP_390267305.1">
    <property type="nucleotide sequence ID" value="NZ_JBHRSA010000004.1"/>
</dbReference>
<feature type="transmembrane region" description="Helical" evidence="1">
    <location>
        <begin position="73"/>
        <end position="96"/>
    </location>
</feature>
<comment type="caution">
    <text evidence="2">The sequence shown here is derived from an EMBL/GenBank/DDBJ whole genome shotgun (WGS) entry which is preliminary data.</text>
</comment>
<dbReference type="Proteomes" id="UP001595279">
    <property type="component" value="Unassembled WGS sequence"/>
</dbReference>
<sequence>MVNYILLDKRFLVLLFFVNFFGTIYGYMWYRGQLSITPDIFLAFVPDSPTASLFFTIFLFFFIFGRNVPYIEALALVTLFKYGIWAVVMNILTLIIGGELGWQGYMLIASHGAMAIQGLLYIPYYKIKRRHLAVAAIWTLHNDVIDYVFGMMPVYSILTDYMKEIGYFTFWLSMLSIFIAYMLTIKRDTRSNHGL</sequence>
<feature type="transmembrane region" description="Helical" evidence="1">
    <location>
        <begin position="102"/>
        <end position="122"/>
    </location>
</feature>
<dbReference type="PANTHER" id="PTHR40042:SF1">
    <property type="entry name" value="DUF1405 DOMAIN-CONTAINING PROTEIN"/>
    <property type="match status" value="1"/>
</dbReference>
<gene>
    <name evidence="2" type="ORF">ACFOGI_01445</name>
</gene>
<keyword evidence="3" id="KW-1185">Reference proteome</keyword>
<feature type="transmembrane region" description="Helical" evidence="1">
    <location>
        <begin position="12"/>
        <end position="30"/>
    </location>
</feature>
<protein>
    <submittedName>
        <fullName evidence="2">DUF1405 domain-containing protein</fullName>
    </submittedName>
</protein>
<feature type="transmembrane region" description="Helical" evidence="1">
    <location>
        <begin position="167"/>
        <end position="185"/>
    </location>
</feature>
<keyword evidence="1" id="KW-1133">Transmembrane helix</keyword>
<evidence type="ECO:0000256" key="1">
    <source>
        <dbReference type="SAM" id="Phobius"/>
    </source>
</evidence>
<organism evidence="2 3">
    <name type="scientific">Virgibacillus xinjiangensis</name>
    <dbReference type="NCBI Taxonomy" id="393090"/>
    <lineage>
        <taxon>Bacteria</taxon>
        <taxon>Bacillati</taxon>
        <taxon>Bacillota</taxon>
        <taxon>Bacilli</taxon>
        <taxon>Bacillales</taxon>
        <taxon>Bacillaceae</taxon>
        <taxon>Virgibacillus</taxon>
    </lineage>
</organism>
<feature type="transmembrane region" description="Helical" evidence="1">
    <location>
        <begin position="50"/>
        <end position="66"/>
    </location>
</feature>
<dbReference type="InterPro" id="IPR009845">
    <property type="entry name" value="DUF1405"/>
</dbReference>
<proteinExistence type="predicted"/>
<keyword evidence="1" id="KW-0472">Membrane</keyword>
<dbReference type="EMBL" id="JBHRSA010000004">
    <property type="protein sequence ID" value="MFC3038915.1"/>
    <property type="molecule type" value="Genomic_DNA"/>
</dbReference>